<dbReference type="PROSITE" id="PS50048">
    <property type="entry name" value="ZN2_CY6_FUNGAL_2"/>
    <property type="match status" value="1"/>
</dbReference>
<dbReference type="InterPro" id="IPR007219">
    <property type="entry name" value="XnlR_reg_dom"/>
</dbReference>
<keyword evidence="1" id="KW-0479">Metal-binding</keyword>
<keyword evidence="3" id="KW-0238">DNA-binding</keyword>
<dbReference type="InterPro" id="IPR001138">
    <property type="entry name" value="Zn2Cys6_DnaBD"/>
</dbReference>
<dbReference type="SMART" id="SM00906">
    <property type="entry name" value="Fungal_trans"/>
    <property type="match status" value="1"/>
</dbReference>
<dbReference type="GO" id="GO:0000435">
    <property type="term" value="P:positive regulation of transcription from RNA polymerase II promoter by galactose"/>
    <property type="evidence" value="ECO:0007669"/>
    <property type="project" value="TreeGrafter"/>
</dbReference>
<feature type="compositionally biased region" description="Polar residues" evidence="6">
    <location>
        <begin position="100"/>
        <end position="113"/>
    </location>
</feature>
<feature type="region of interest" description="Disordered" evidence="6">
    <location>
        <begin position="89"/>
        <end position="134"/>
    </location>
</feature>
<evidence type="ECO:0000313" key="8">
    <source>
        <dbReference type="EMBL" id="PMD39578.1"/>
    </source>
</evidence>
<keyword evidence="5" id="KW-0539">Nucleus</keyword>
<evidence type="ECO:0000256" key="2">
    <source>
        <dbReference type="ARBA" id="ARBA00023015"/>
    </source>
</evidence>
<evidence type="ECO:0000256" key="3">
    <source>
        <dbReference type="ARBA" id="ARBA00023125"/>
    </source>
</evidence>
<feature type="domain" description="Zn(2)-C6 fungal-type" evidence="7">
    <location>
        <begin position="44"/>
        <end position="77"/>
    </location>
</feature>
<reference evidence="8 9" key="1">
    <citation type="submission" date="2016-04" db="EMBL/GenBank/DDBJ databases">
        <title>A degradative enzymes factory behind the ericoid mycorrhizal symbiosis.</title>
        <authorList>
            <consortium name="DOE Joint Genome Institute"/>
            <person name="Martino E."/>
            <person name="Morin E."/>
            <person name="Grelet G."/>
            <person name="Kuo A."/>
            <person name="Kohler A."/>
            <person name="Daghino S."/>
            <person name="Barry K."/>
            <person name="Choi C."/>
            <person name="Cichocki N."/>
            <person name="Clum A."/>
            <person name="Copeland A."/>
            <person name="Hainaut M."/>
            <person name="Haridas S."/>
            <person name="Labutti K."/>
            <person name="Lindquist E."/>
            <person name="Lipzen A."/>
            <person name="Khouja H.-R."/>
            <person name="Murat C."/>
            <person name="Ohm R."/>
            <person name="Olson A."/>
            <person name="Spatafora J."/>
            <person name="Veneault-Fourrey C."/>
            <person name="Henrissat B."/>
            <person name="Grigoriev I."/>
            <person name="Martin F."/>
            <person name="Perotto S."/>
        </authorList>
    </citation>
    <scope>NUCLEOTIDE SEQUENCE [LARGE SCALE GENOMIC DNA]</scope>
    <source>
        <strain evidence="8 9">F</strain>
    </source>
</reference>
<organism evidence="8 9">
    <name type="scientific">Hyaloscypha variabilis (strain UAMH 11265 / GT02V1 / F)</name>
    <name type="common">Meliniomyces variabilis</name>
    <dbReference type="NCBI Taxonomy" id="1149755"/>
    <lineage>
        <taxon>Eukaryota</taxon>
        <taxon>Fungi</taxon>
        <taxon>Dikarya</taxon>
        <taxon>Ascomycota</taxon>
        <taxon>Pezizomycotina</taxon>
        <taxon>Leotiomycetes</taxon>
        <taxon>Helotiales</taxon>
        <taxon>Hyaloscyphaceae</taxon>
        <taxon>Hyaloscypha</taxon>
        <taxon>Hyaloscypha variabilis</taxon>
    </lineage>
</organism>
<dbReference type="OrthoDB" id="424974at2759"/>
<dbReference type="GO" id="GO:0005634">
    <property type="term" value="C:nucleus"/>
    <property type="evidence" value="ECO:0007669"/>
    <property type="project" value="TreeGrafter"/>
</dbReference>
<dbReference type="Pfam" id="PF04082">
    <property type="entry name" value="Fungal_trans"/>
    <property type="match status" value="1"/>
</dbReference>
<feature type="region of interest" description="Disordered" evidence="6">
    <location>
        <begin position="1"/>
        <end position="43"/>
    </location>
</feature>
<evidence type="ECO:0000256" key="5">
    <source>
        <dbReference type="ARBA" id="ARBA00023242"/>
    </source>
</evidence>
<gene>
    <name evidence="8" type="ORF">L207DRAFT_634144</name>
</gene>
<dbReference type="EMBL" id="KZ613946">
    <property type="protein sequence ID" value="PMD39578.1"/>
    <property type="molecule type" value="Genomic_DNA"/>
</dbReference>
<dbReference type="PANTHER" id="PTHR47424:SF3">
    <property type="entry name" value="REGULATORY PROTEIN GAL4"/>
    <property type="match status" value="1"/>
</dbReference>
<evidence type="ECO:0000256" key="6">
    <source>
        <dbReference type="SAM" id="MobiDB-lite"/>
    </source>
</evidence>
<name>A0A2J6RM50_HYAVF</name>
<dbReference type="Gene3D" id="4.10.240.10">
    <property type="entry name" value="Zn(2)-C6 fungal-type DNA-binding domain"/>
    <property type="match status" value="1"/>
</dbReference>
<keyword evidence="9" id="KW-1185">Reference proteome</keyword>
<dbReference type="CDD" id="cd12148">
    <property type="entry name" value="fungal_TF_MHR"/>
    <property type="match status" value="1"/>
</dbReference>
<dbReference type="SMART" id="SM00066">
    <property type="entry name" value="GAL4"/>
    <property type="match status" value="1"/>
</dbReference>
<dbReference type="GO" id="GO:0008270">
    <property type="term" value="F:zinc ion binding"/>
    <property type="evidence" value="ECO:0007669"/>
    <property type="project" value="InterPro"/>
</dbReference>
<evidence type="ECO:0000256" key="4">
    <source>
        <dbReference type="ARBA" id="ARBA00023163"/>
    </source>
</evidence>
<dbReference type="CDD" id="cd00067">
    <property type="entry name" value="GAL4"/>
    <property type="match status" value="1"/>
</dbReference>
<dbReference type="Pfam" id="PF00172">
    <property type="entry name" value="Zn_clus"/>
    <property type="match status" value="1"/>
</dbReference>
<dbReference type="InterPro" id="IPR036864">
    <property type="entry name" value="Zn2-C6_fun-type_DNA-bd_sf"/>
</dbReference>
<dbReference type="InterPro" id="IPR051127">
    <property type="entry name" value="Fungal_SecMet_Regulators"/>
</dbReference>
<dbReference type="Proteomes" id="UP000235786">
    <property type="component" value="Unassembled WGS sequence"/>
</dbReference>
<feature type="compositionally biased region" description="Polar residues" evidence="6">
    <location>
        <begin position="659"/>
        <end position="671"/>
    </location>
</feature>
<sequence>MNQTNLAQYGQDPKAKSGTSLLDQNLEDQAPRSPPRKRQRIPSACEPCRRRKTRCDGNRPVCSLCLRRGSSQQLCMYRKDPTIDRRDLLEANWSAPPQPRTYSDDTTAQLSSNSRKRDAYTTSAVGSSPPKPSDAIRVASYLDGRTPSPPNEFYGSSTTAKLMHQARGIADSTPRTSMDAEHLDHLVLPTRDLADMLLDIYWSKLYPVAAIIYKPAFVAALEGLWKPKKELRNTLGGFDLGIGTFGVSDSRTTLFHCALNAVFAWTCQFACTMLPKEERESLAQTFFLRSKKLLSIHLLDHGSLAHVQTLLLFALCIPSTLFPSQCWNIIGLACRMAQGIGLHVESSPVQRARCELEVRRRVWCACMIMDTSWSMVLGRPTISSYRLISLPTTTDDDECFNIDGLSEDTQRPSHIIFLAESVKLYVTLGKVLSTVYKSGFMSANDTSVKEGKSESFNMIMSLDEEISNWEETMPSWLHWERGIHARDCLPEPQRLMLSKQSNLLRARYLSVRIALHRPTFVRFCRTLGPAVQTHLSTSQTSAGKTADVFRNFRSSMIIQSSAACIAAAVDLVSLSHESALKRADTSWWYATFYIINAATILIHTESCLPMRQYFNYSEAHDSWLLCCDALRLLAEAGHSVDNVLNGLYAMRQQLIQSQVPTARSNTTQDQTPEIDAEEASSTIPVSGPSQLLQQSLNLPTTQEPSVSDFPAVVGIENTSGSMNQPFIDFMMQDMNPTPFGLFDESWLVLQNGDGSLGFDAPTQVFVGLEQPSLW</sequence>
<dbReference type="STRING" id="1149755.A0A2J6RM50"/>
<proteinExistence type="predicted"/>
<evidence type="ECO:0000313" key="9">
    <source>
        <dbReference type="Proteomes" id="UP000235786"/>
    </source>
</evidence>
<dbReference type="PANTHER" id="PTHR47424">
    <property type="entry name" value="REGULATORY PROTEIN GAL4"/>
    <property type="match status" value="1"/>
</dbReference>
<dbReference type="GO" id="GO:0000981">
    <property type="term" value="F:DNA-binding transcription factor activity, RNA polymerase II-specific"/>
    <property type="evidence" value="ECO:0007669"/>
    <property type="project" value="InterPro"/>
</dbReference>
<evidence type="ECO:0000256" key="1">
    <source>
        <dbReference type="ARBA" id="ARBA00022723"/>
    </source>
</evidence>
<keyword evidence="4" id="KW-0804">Transcription</keyword>
<dbReference type="SUPFAM" id="SSF57701">
    <property type="entry name" value="Zn2/Cys6 DNA-binding domain"/>
    <property type="match status" value="1"/>
</dbReference>
<dbReference type="AlphaFoldDB" id="A0A2J6RM50"/>
<feature type="region of interest" description="Disordered" evidence="6">
    <location>
        <begin position="659"/>
        <end position="687"/>
    </location>
</feature>
<dbReference type="GO" id="GO:0000978">
    <property type="term" value="F:RNA polymerase II cis-regulatory region sequence-specific DNA binding"/>
    <property type="evidence" value="ECO:0007669"/>
    <property type="project" value="TreeGrafter"/>
</dbReference>
<evidence type="ECO:0000259" key="7">
    <source>
        <dbReference type="PROSITE" id="PS50048"/>
    </source>
</evidence>
<keyword evidence="2" id="KW-0805">Transcription regulation</keyword>
<accession>A0A2J6RM50</accession>
<protein>
    <recommendedName>
        <fullName evidence="7">Zn(2)-C6 fungal-type domain-containing protein</fullName>
    </recommendedName>
</protein>
<dbReference type="GO" id="GO:0006351">
    <property type="term" value="P:DNA-templated transcription"/>
    <property type="evidence" value="ECO:0007669"/>
    <property type="project" value="InterPro"/>
</dbReference>